<dbReference type="InterPro" id="IPR028260">
    <property type="entry name" value="FAM177"/>
</dbReference>
<organism evidence="1 2">
    <name type="scientific">Ceratina calcarata</name>
    <dbReference type="NCBI Taxonomy" id="156304"/>
    <lineage>
        <taxon>Eukaryota</taxon>
        <taxon>Metazoa</taxon>
        <taxon>Ecdysozoa</taxon>
        <taxon>Arthropoda</taxon>
        <taxon>Hexapoda</taxon>
        <taxon>Insecta</taxon>
        <taxon>Pterygota</taxon>
        <taxon>Neoptera</taxon>
        <taxon>Endopterygota</taxon>
        <taxon>Hymenoptera</taxon>
        <taxon>Apocrita</taxon>
        <taxon>Aculeata</taxon>
        <taxon>Apoidea</taxon>
        <taxon>Anthophila</taxon>
        <taxon>Apidae</taxon>
        <taxon>Ceratina</taxon>
        <taxon>Zadontomerus</taxon>
    </lineage>
</organism>
<gene>
    <name evidence="2" type="primary">LOC108625975</name>
</gene>
<dbReference type="Proteomes" id="UP000694925">
    <property type="component" value="Unplaced"/>
</dbReference>
<evidence type="ECO:0000313" key="2">
    <source>
        <dbReference type="RefSeq" id="XP_017881848.2"/>
    </source>
</evidence>
<dbReference type="GeneID" id="108625975"/>
<evidence type="ECO:0000313" key="1">
    <source>
        <dbReference type="Proteomes" id="UP000694925"/>
    </source>
</evidence>
<dbReference type="Pfam" id="PF14774">
    <property type="entry name" value="FAM177"/>
    <property type="match status" value="1"/>
</dbReference>
<dbReference type="KEGG" id="ccal:108625975"/>
<feature type="non-terminal residue" evidence="2">
    <location>
        <position position="1"/>
    </location>
</feature>
<protein>
    <submittedName>
        <fullName evidence="2">Protein FAM177A1-like</fullName>
    </submittedName>
</protein>
<sequence length="85" mass="9922">LQKSLTWIPWAWHQTTWFGGKMLDGCDCVGEWLASFFGITTPKYQFEINEFYRLQALENEALRRQSLEMGGWNESHKNNLVNGVP</sequence>
<reference evidence="2" key="1">
    <citation type="submission" date="2025-08" db="UniProtKB">
        <authorList>
            <consortium name="RefSeq"/>
        </authorList>
    </citation>
    <scope>IDENTIFICATION</scope>
    <source>
        <tissue evidence="2">Whole body</tissue>
    </source>
</reference>
<name>A0AAJ7J1J0_9HYME</name>
<dbReference type="AlphaFoldDB" id="A0AAJ7J1J0"/>
<accession>A0AAJ7J1J0</accession>
<dbReference type="PANTHER" id="PTHR31206">
    <property type="entry name" value="LP10445P"/>
    <property type="match status" value="1"/>
</dbReference>
<keyword evidence="1" id="KW-1185">Reference proteome</keyword>
<proteinExistence type="predicted"/>
<dbReference type="PANTHER" id="PTHR31206:SF1">
    <property type="entry name" value="LP10445P"/>
    <property type="match status" value="1"/>
</dbReference>
<dbReference type="RefSeq" id="XP_017881848.2">
    <property type="nucleotide sequence ID" value="XM_018026359.2"/>
</dbReference>